<evidence type="ECO:0000313" key="1">
    <source>
        <dbReference type="EMBL" id="KKL68962.1"/>
    </source>
</evidence>
<protein>
    <submittedName>
        <fullName evidence="1">Uncharacterized protein</fullName>
    </submittedName>
</protein>
<name>A0A0F9H0W6_9ZZZZ</name>
<comment type="caution">
    <text evidence="1">The sequence shown here is derived from an EMBL/GenBank/DDBJ whole genome shotgun (WGS) entry which is preliminary data.</text>
</comment>
<sequence>AGDSFVEVGIPLVSANIAQAAVTGVSKTEKAVLEDNVDAVKPLFTKRQFRDPKSDTPERLEQT</sequence>
<gene>
    <name evidence="1" type="ORF">LCGC14_2119770</name>
</gene>
<organism evidence="1">
    <name type="scientific">marine sediment metagenome</name>
    <dbReference type="NCBI Taxonomy" id="412755"/>
    <lineage>
        <taxon>unclassified sequences</taxon>
        <taxon>metagenomes</taxon>
        <taxon>ecological metagenomes</taxon>
    </lineage>
</organism>
<reference evidence="1" key="1">
    <citation type="journal article" date="2015" name="Nature">
        <title>Complex archaea that bridge the gap between prokaryotes and eukaryotes.</title>
        <authorList>
            <person name="Spang A."/>
            <person name="Saw J.H."/>
            <person name="Jorgensen S.L."/>
            <person name="Zaremba-Niedzwiedzka K."/>
            <person name="Martijn J."/>
            <person name="Lind A.E."/>
            <person name="van Eijk R."/>
            <person name="Schleper C."/>
            <person name="Guy L."/>
            <person name="Ettema T.J."/>
        </authorList>
    </citation>
    <scope>NUCLEOTIDE SEQUENCE</scope>
</reference>
<accession>A0A0F9H0W6</accession>
<dbReference type="EMBL" id="LAZR01026372">
    <property type="protein sequence ID" value="KKL68962.1"/>
    <property type="molecule type" value="Genomic_DNA"/>
</dbReference>
<dbReference type="AlphaFoldDB" id="A0A0F9H0W6"/>
<feature type="non-terminal residue" evidence="1">
    <location>
        <position position="1"/>
    </location>
</feature>
<proteinExistence type="predicted"/>